<dbReference type="Gene3D" id="3.30.450.180">
    <property type="match status" value="1"/>
</dbReference>
<proteinExistence type="predicted"/>
<evidence type="ECO:0000313" key="2">
    <source>
        <dbReference type="EMBL" id="MDA0164417.1"/>
    </source>
</evidence>
<accession>A0A9X3S4F7</accession>
<dbReference type="PROSITE" id="PS50943">
    <property type="entry name" value="HTH_CROC1"/>
    <property type="match status" value="1"/>
</dbReference>
<dbReference type="CDD" id="cd00093">
    <property type="entry name" value="HTH_XRE"/>
    <property type="match status" value="1"/>
</dbReference>
<dbReference type="Proteomes" id="UP001149140">
    <property type="component" value="Unassembled WGS sequence"/>
</dbReference>
<dbReference type="Pfam" id="PF17765">
    <property type="entry name" value="MLTR_LBD"/>
    <property type="match status" value="1"/>
</dbReference>
<dbReference type="RefSeq" id="WP_270043672.1">
    <property type="nucleotide sequence ID" value="NZ_JAPDOD010000033.1"/>
</dbReference>
<dbReference type="InterPro" id="IPR001387">
    <property type="entry name" value="Cro/C1-type_HTH"/>
</dbReference>
<sequence length="285" mass="31354">MDAANDIAEFLTTRRAKITPEQAGLPSYGKRRVPGLRREEVASLAGMSVEYYKRLERGNLSGVSELVLEGLAGALQLDDAERAHLFDLARAASPVAPKRSRPVKKRVRPVVQRLLDQIDAAAIVSTVYGDYLAANALGRALYAPVFDSPEQPANSARFTFLDPAAPDFYPEWDRLASELVASLRSQAGRNPYDRNLQDLIGELSTRSDEFRVRWAAHNVRFHRTGSKRLQHPVVGALELSYETLTLDADDGLRLALYTAEVGSASQQALDLLASWTTAPAGHDTR</sequence>
<comment type="caution">
    <text evidence="2">The sequence shown here is derived from an EMBL/GenBank/DDBJ whole genome shotgun (WGS) entry which is preliminary data.</text>
</comment>
<dbReference type="Gene3D" id="1.10.260.40">
    <property type="entry name" value="lambda repressor-like DNA-binding domains"/>
    <property type="match status" value="1"/>
</dbReference>
<feature type="domain" description="HTH cro/C1-type" evidence="1">
    <location>
        <begin position="35"/>
        <end position="82"/>
    </location>
</feature>
<organism evidence="2 3">
    <name type="scientific">Solirubrobacter ginsenosidimutans</name>
    <dbReference type="NCBI Taxonomy" id="490573"/>
    <lineage>
        <taxon>Bacteria</taxon>
        <taxon>Bacillati</taxon>
        <taxon>Actinomycetota</taxon>
        <taxon>Thermoleophilia</taxon>
        <taxon>Solirubrobacterales</taxon>
        <taxon>Solirubrobacteraceae</taxon>
        <taxon>Solirubrobacter</taxon>
    </lineage>
</organism>
<dbReference type="PANTHER" id="PTHR35010">
    <property type="entry name" value="BLL4672 PROTEIN-RELATED"/>
    <property type="match status" value="1"/>
</dbReference>
<evidence type="ECO:0000313" key="3">
    <source>
        <dbReference type="Proteomes" id="UP001149140"/>
    </source>
</evidence>
<keyword evidence="3" id="KW-1185">Reference proteome</keyword>
<protein>
    <submittedName>
        <fullName evidence="2">Helix-turn-helix transcriptional regulator</fullName>
    </submittedName>
</protein>
<dbReference type="GO" id="GO:0003677">
    <property type="term" value="F:DNA binding"/>
    <property type="evidence" value="ECO:0007669"/>
    <property type="project" value="InterPro"/>
</dbReference>
<name>A0A9X3S4F7_9ACTN</name>
<evidence type="ECO:0000259" key="1">
    <source>
        <dbReference type="PROSITE" id="PS50943"/>
    </source>
</evidence>
<dbReference type="SUPFAM" id="SSF47413">
    <property type="entry name" value="lambda repressor-like DNA-binding domains"/>
    <property type="match status" value="1"/>
</dbReference>
<dbReference type="InterPro" id="IPR041413">
    <property type="entry name" value="MLTR_LBD"/>
</dbReference>
<reference evidence="2" key="1">
    <citation type="submission" date="2022-10" db="EMBL/GenBank/DDBJ databases">
        <title>The WGS of Solirubrobacter ginsenosidimutans DSM 21036.</title>
        <authorList>
            <person name="Jiang Z."/>
        </authorList>
    </citation>
    <scope>NUCLEOTIDE SEQUENCE</scope>
    <source>
        <strain evidence="2">DSM 21036</strain>
    </source>
</reference>
<dbReference type="AlphaFoldDB" id="A0A9X3S4F7"/>
<dbReference type="Pfam" id="PF13560">
    <property type="entry name" value="HTH_31"/>
    <property type="match status" value="1"/>
</dbReference>
<dbReference type="InterPro" id="IPR010982">
    <property type="entry name" value="Lambda_DNA-bd_dom_sf"/>
</dbReference>
<dbReference type="SMART" id="SM00530">
    <property type="entry name" value="HTH_XRE"/>
    <property type="match status" value="1"/>
</dbReference>
<dbReference type="PANTHER" id="PTHR35010:SF2">
    <property type="entry name" value="BLL4672 PROTEIN"/>
    <property type="match status" value="1"/>
</dbReference>
<dbReference type="EMBL" id="JAPDOD010000033">
    <property type="protein sequence ID" value="MDA0164417.1"/>
    <property type="molecule type" value="Genomic_DNA"/>
</dbReference>
<gene>
    <name evidence="2" type="ORF">OM076_29370</name>
</gene>